<evidence type="ECO:0000313" key="1">
    <source>
        <dbReference type="EMBL" id="QHT91218.1"/>
    </source>
</evidence>
<organism evidence="1">
    <name type="scientific">viral metagenome</name>
    <dbReference type="NCBI Taxonomy" id="1070528"/>
    <lineage>
        <taxon>unclassified sequences</taxon>
        <taxon>metagenomes</taxon>
        <taxon>organismal metagenomes</taxon>
    </lineage>
</organism>
<reference evidence="1" key="1">
    <citation type="journal article" date="2020" name="Nature">
        <title>Giant virus diversity and host interactions through global metagenomics.</title>
        <authorList>
            <person name="Schulz F."/>
            <person name="Roux S."/>
            <person name="Paez-Espino D."/>
            <person name="Jungbluth S."/>
            <person name="Walsh D.A."/>
            <person name="Denef V.J."/>
            <person name="McMahon K.D."/>
            <person name="Konstantinidis K.T."/>
            <person name="Eloe-Fadrosh E.A."/>
            <person name="Kyrpides N.C."/>
            <person name="Woyke T."/>
        </authorList>
    </citation>
    <scope>NUCLEOTIDE SEQUENCE</scope>
    <source>
        <strain evidence="1">GVMAG-M-3300023184-72</strain>
    </source>
</reference>
<dbReference type="AlphaFoldDB" id="A0A6C0IDP8"/>
<protein>
    <submittedName>
        <fullName evidence="1">Uncharacterized protein</fullName>
    </submittedName>
</protein>
<dbReference type="Gene3D" id="2.30.30.140">
    <property type="match status" value="1"/>
</dbReference>
<proteinExistence type="predicted"/>
<sequence length="307" mass="33931">MASFSTSGIKYNDPSKLMDLPPFIYRCRNCDTNLTTNTPASQYQRLKLIQNTVRVYSSLYTSNLGPLNAYKKPTALTYGVCWNQMSDRPEPSVQRASIPTGFYSSMNGRHTSVTSSKPGSQTPGGIGCDIKHNSYDRYLNRLKGKGPLRRGVIPAGFGTPTIPFNPAFPIYGAKTTKTSIVSGCDCPIENAAGILKQNIQIYNNPYWQPNPDFNYEFKVGDYVYAIETGTQFYKKAVVIEISPEGVYTIQFLDGTTQEVSDVNELLIYYPCNCSDSTSSELAINGYSVTNISKIINSTAFCNLLTNS</sequence>
<dbReference type="EMBL" id="MN740164">
    <property type="protein sequence ID" value="QHT91218.1"/>
    <property type="molecule type" value="Genomic_DNA"/>
</dbReference>
<dbReference type="SUPFAM" id="SSF63748">
    <property type="entry name" value="Tudor/PWWP/MBT"/>
    <property type="match status" value="1"/>
</dbReference>
<name>A0A6C0IDP8_9ZZZZ</name>
<accession>A0A6C0IDP8</accession>